<dbReference type="SUPFAM" id="SSF52161">
    <property type="entry name" value="Ribosomal protein L13"/>
    <property type="match status" value="1"/>
</dbReference>
<comment type="subunit">
    <text evidence="4">Part of the 50S ribosomal subunit.</text>
</comment>
<sequence>MPKAQEISRKWYIIDAANRPLGRTAAAAAAILRGKHKVDFAPHVDCGDHVIIINAEKAILTGKKLEKKFYRHHSGWVGGLKEIRYDHLMRENPEKAMMLAVKGMLPDNTLGRKALTRVRIYKGEQHNNQAQNPTAWTL</sequence>
<dbReference type="NCBIfam" id="TIGR01066">
    <property type="entry name" value="rplM_bact"/>
    <property type="match status" value="1"/>
</dbReference>
<dbReference type="Pfam" id="PF00572">
    <property type="entry name" value="Ribosomal_L13"/>
    <property type="match status" value="1"/>
</dbReference>
<dbReference type="InterPro" id="IPR005823">
    <property type="entry name" value="Ribosomal_uL13_bac-type"/>
</dbReference>
<comment type="caution">
    <text evidence="7">The sequence shown here is derived from an EMBL/GenBank/DDBJ whole genome shotgun (WGS) entry which is preliminary data.</text>
</comment>
<evidence type="ECO:0000256" key="4">
    <source>
        <dbReference type="HAMAP-Rule" id="MF_01366"/>
    </source>
</evidence>
<keyword evidence="8" id="KW-1185">Reference proteome</keyword>
<dbReference type="PANTHER" id="PTHR11545">
    <property type="entry name" value="RIBOSOMAL PROTEIN L13"/>
    <property type="match status" value="1"/>
</dbReference>
<dbReference type="HAMAP" id="MF_01366">
    <property type="entry name" value="Ribosomal_uL13"/>
    <property type="match status" value="1"/>
</dbReference>
<evidence type="ECO:0000313" key="8">
    <source>
        <dbReference type="Proteomes" id="UP000724149"/>
    </source>
</evidence>
<proteinExistence type="inferred from homology"/>
<dbReference type="PIRSF" id="PIRSF002181">
    <property type="entry name" value="Ribosomal_L13"/>
    <property type="match status" value="1"/>
</dbReference>
<reference evidence="7 8" key="1">
    <citation type="journal article" date="2021" name="Sci. Rep.">
        <title>The distribution of antibiotic resistance genes in chicken gut microbiota commensals.</title>
        <authorList>
            <person name="Juricova H."/>
            <person name="Matiasovicova J."/>
            <person name="Kubasova T."/>
            <person name="Cejkova D."/>
            <person name="Rychlik I."/>
        </authorList>
    </citation>
    <scope>NUCLEOTIDE SEQUENCE [LARGE SCALE GENOMIC DNA]</scope>
    <source>
        <strain evidence="7 8">An564</strain>
    </source>
</reference>
<dbReference type="PANTHER" id="PTHR11545:SF2">
    <property type="entry name" value="LARGE RIBOSOMAL SUBUNIT PROTEIN UL13M"/>
    <property type="match status" value="1"/>
</dbReference>
<name>A0ABS2GPE2_9FIRM</name>
<comment type="function">
    <text evidence="4 6">This protein is one of the early assembly proteins of the 50S ribosomal subunit, although it is not seen to bind rRNA by itself. It is important during the early stages of 50S assembly.</text>
</comment>
<dbReference type="Proteomes" id="UP000724149">
    <property type="component" value="Unassembled WGS sequence"/>
</dbReference>
<evidence type="ECO:0000256" key="3">
    <source>
        <dbReference type="ARBA" id="ARBA00023274"/>
    </source>
</evidence>
<dbReference type="InterPro" id="IPR005822">
    <property type="entry name" value="Ribosomal_uL13"/>
</dbReference>
<evidence type="ECO:0000313" key="7">
    <source>
        <dbReference type="EMBL" id="MBM6923836.1"/>
    </source>
</evidence>
<keyword evidence="3 4" id="KW-0687">Ribonucleoprotein</keyword>
<keyword evidence="2 4" id="KW-0689">Ribosomal protein</keyword>
<dbReference type="GO" id="GO:0005840">
    <property type="term" value="C:ribosome"/>
    <property type="evidence" value="ECO:0007669"/>
    <property type="project" value="UniProtKB-KW"/>
</dbReference>
<dbReference type="EMBL" id="JACSNR010000008">
    <property type="protein sequence ID" value="MBM6923836.1"/>
    <property type="molecule type" value="Genomic_DNA"/>
</dbReference>
<evidence type="ECO:0000256" key="5">
    <source>
        <dbReference type="RuleBase" id="RU003877"/>
    </source>
</evidence>
<organism evidence="7 8">
    <name type="scientific">Hydrogenoanaerobacterium saccharovorans</name>
    <dbReference type="NCBI Taxonomy" id="474960"/>
    <lineage>
        <taxon>Bacteria</taxon>
        <taxon>Bacillati</taxon>
        <taxon>Bacillota</taxon>
        <taxon>Clostridia</taxon>
        <taxon>Eubacteriales</taxon>
        <taxon>Oscillospiraceae</taxon>
        <taxon>Hydrogenoanaerobacterium</taxon>
    </lineage>
</organism>
<evidence type="ECO:0000256" key="6">
    <source>
        <dbReference type="RuleBase" id="RU003878"/>
    </source>
</evidence>
<dbReference type="InterPro" id="IPR036899">
    <property type="entry name" value="Ribosomal_uL13_sf"/>
</dbReference>
<protein>
    <recommendedName>
        <fullName evidence="4">Large ribosomal subunit protein uL13</fullName>
    </recommendedName>
</protein>
<gene>
    <name evidence="4 6 7" type="primary">rplM</name>
    <name evidence="7" type="ORF">H9X81_09075</name>
</gene>
<accession>A0ABS2GPE2</accession>
<comment type="similarity">
    <text evidence="1 4 5">Belongs to the universal ribosomal protein uL13 family.</text>
</comment>
<dbReference type="Gene3D" id="3.90.1180.10">
    <property type="entry name" value="Ribosomal protein L13"/>
    <property type="match status" value="1"/>
</dbReference>
<evidence type="ECO:0000256" key="2">
    <source>
        <dbReference type="ARBA" id="ARBA00022980"/>
    </source>
</evidence>
<dbReference type="PROSITE" id="PS00783">
    <property type="entry name" value="RIBOSOMAL_L13"/>
    <property type="match status" value="1"/>
</dbReference>
<dbReference type="InterPro" id="IPR023563">
    <property type="entry name" value="Ribosomal_uL13_CS"/>
</dbReference>
<dbReference type="CDD" id="cd00392">
    <property type="entry name" value="Ribosomal_L13"/>
    <property type="match status" value="1"/>
</dbReference>
<evidence type="ECO:0000256" key="1">
    <source>
        <dbReference type="ARBA" id="ARBA00006227"/>
    </source>
</evidence>
<dbReference type="RefSeq" id="WP_191391793.1">
    <property type="nucleotide sequence ID" value="NZ_JACSNR010000008.1"/>
</dbReference>